<keyword evidence="3" id="KW-1133">Transmembrane helix</keyword>
<keyword evidence="2 4" id="KW-0808">Transferase</keyword>
<feature type="transmembrane region" description="Helical" evidence="3">
    <location>
        <begin position="40"/>
        <end position="60"/>
    </location>
</feature>
<sequence>MIRLTEMINTKFSLQTMTQSLKHYDSINHHYSGSFMDRPIALMLILILLPCFLINIVLALCTKRSLFSLQHKIDALSRPVILHAFSCGIWVKTAVLFDIYFGKISFCGIPLTHRLSPDIQFCVMNQIKCKAGLFSLYDLHLKTGLTIMSKEQLLEQQLNGNAADYLALIIKSFMSVIFYGQEIKKPIKKPIKNNSLSLFGLNVKNTSMAEAVDWITHSQTQPNKTQIVFFINVHSINLSISDPKFFNQLSNANALFADGSGMRLAAKKAGFLLNGNNNGTDMLPHICRSCVEKNQSLYFFGAKPGIAQQAANALCNQFPGLNITGTEHGYNEDNNSEQIIESINNSGCDILLVAMGSPVQEKWLLDHRDKLQCKTALAVGGLFDFYSGNISRSPMWLREIGMEWMWRLLQEPRDKFNRYVIGNPIFLYRTFILGLVNTGEK</sequence>
<keyword evidence="5" id="KW-1185">Reference proteome</keyword>
<keyword evidence="3" id="KW-0812">Transmembrane</keyword>
<dbReference type="GO" id="GO:0016758">
    <property type="term" value="F:hexosyltransferase activity"/>
    <property type="evidence" value="ECO:0007669"/>
    <property type="project" value="TreeGrafter"/>
</dbReference>
<keyword evidence="3" id="KW-0472">Membrane</keyword>
<protein>
    <submittedName>
        <fullName evidence="4">WecB/TagA/CpsF family glycosyltransferase</fullName>
    </submittedName>
</protein>
<dbReference type="CDD" id="cd06533">
    <property type="entry name" value="Glyco_transf_WecG_TagA"/>
    <property type="match status" value="1"/>
</dbReference>
<dbReference type="EMBL" id="VOLT01000005">
    <property type="protein sequence ID" value="TWX67846.1"/>
    <property type="molecule type" value="Genomic_DNA"/>
</dbReference>
<evidence type="ECO:0000256" key="2">
    <source>
        <dbReference type="ARBA" id="ARBA00022679"/>
    </source>
</evidence>
<dbReference type="AlphaFoldDB" id="A0A5C6QFQ3"/>
<evidence type="ECO:0000256" key="1">
    <source>
        <dbReference type="ARBA" id="ARBA00022676"/>
    </source>
</evidence>
<evidence type="ECO:0000313" key="4">
    <source>
        <dbReference type="EMBL" id="TWX67846.1"/>
    </source>
</evidence>
<dbReference type="Pfam" id="PF03808">
    <property type="entry name" value="Glyco_tran_WecG"/>
    <property type="match status" value="1"/>
</dbReference>
<dbReference type="PANTHER" id="PTHR34136">
    <property type="match status" value="1"/>
</dbReference>
<gene>
    <name evidence="4" type="ORF">ESZ36_11095</name>
</gene>
<accession>A0A5C6QFQ3</accession>
<comment type="caution">
    <text evidence="4">The sequence shown here is derived from an EMBL/GenBank/DDBJ whole genome shotgun (WGS) entry which is preliminary data.</text>
</comment>
<reference evidence="4 5" key="1">
    <citation type="submission" date="2019-07" db="EMBL/GenBank/DDBJ databases">
        <title>Genomes of sea-ice associated Colwellia species.</title>
        <authorList>
            <person name="Bowman J.P."/>
        </authorList>
    </citation>
    <scope>NUCLEOTIDE SEQUENCE [LARGE SCALE GENOMIC DNA]</scope>
    <source>
        <strain evidence="4 5">ACAM 459</strain>
    </source>
</reference>
<dbReference type="InterPro" id="IPR004629">
    <property type="entry name" value="WecG_TagA_CpsF"/>
</dbReference>
<evidence type="ECO:0000256" key="3">
    <source>
        <dbReference type="SAM" id="Phobius"/>
    </source>
</evidence>
<keyword evidence="1" id="KW-0328">Glycosyltransferase</keyword>
<dbReference type="Proteomes" id="UP000321822">
    <property type="component" value="Unassembled WGS sequence"/>
</dbReference>
<dbReference type="NCBIfam" id="TIGR00696">
    <property type="entry name" value="wecG_tagA_cpsF"/>
    <property type="match status" value="1"/>
</dbReference>
<feature type="transmembrane region" description="Helical" evidence="3">
    <location>
        <begin position="80"/>
        <end position="101"/>
    </location>
</feature>
<dbReference type="OrthoDB" id="9808602at2"/>
<proteinExistence type="predicted"/>
<name>A0A5C6QFQ3_9GAMM</name>
<dbReference type="PANTHER" id="PTHR34136:SF1">
    <property type="entry name" value="UDP-N-ACETYL-D-MANNOSAMINURONIC ACID TRANSFERASE"/>
    <property type="match status" value="1"/>
</dbReference>
<evidence type="ECO:0000313" key="5">
    <source>
        <dbReference type="Proteomes" id="UP000321822"/>
    </source>
</evidence>
<organism evidence="4 5">
    <name type="scientific">Colwellia demingiae</name>
    <dbReference type="NCBI Taxonomy" id="89401"/>
    <lineage>
        <taxon>Bacteria</taxon>
        <taxon>Pseudomonadati</taxon>
        <taxon>Pseudomonadota</taxon>
        <taxon>Gammaproteobacteria</taxon>
        <taxon>Alteromonadales</taxon>
        <taxon>Colwelliaceae</taxon>
        <taxon>Colwellia</taxon>
    </lineage>
</organism>